<dbReference type="Pfam" id="PF02585">
    <property type="entry name" value="PIG-L"/>
    <property type="match status" value="1"/>
</dbReference>
<dbReference type="EMBL" id="JACHJP010000002">
    <property type="protein sequence ID" value="MBB4915750.1"/>
    <property type="molecule type" value="Genomic_DNA"/>
</dbReference>
<protein>
    <submittedName>
        <fullName evidence="2">LmbE family N-acetylglucosaminyl deacetylase</fullName>
    </submittedName>
</protein>
<keyword evidence="3" id="KW-1185">Reference proteome</keyword>
<gene>
    <name evidence="2" type="ORF">FHS44_002835</name>
</gene>
<name>A0A7W7VN21_9ACTN</name>
<organism evidence="2 3">
    <name type="scientific">Streptosporangium saharense</name>
    <dbReference type="NCBI Taxonomy" id="1706840"/>
    <lineage>
        <taxon>Bacteria</taxon>
        <taxon>Bacillati</taxon>
        <taxon>Actinomycetota</taxon>
        <taxon>Actinomycetes</taxon>
        <taxon>Streptosporangiales</taxon>
        <taxon>Streptosporangiaceae</taxon>
        <taxon>Streptosporangium</taxon>
    </lineage>
</organism>
<comment type="caution">
    <text evidence="2">The sequence shown here is derived from an EMBL/GenBank/DDBJ whole genome shotgun (WGS) entry which is preliminary data.</text>
</comment>
<dbReference type="Proteomes" id="UP000552644">
    <property type="component" value="Unassembled WGS sequence"/>
</dbReference>
<accession>A0A7W7VN21</accession>
<sequence>MAAVTGVVLLLAPLLLPRPGLPGLAALASGGAPEGAYLQIAAHPDDDLLFMSPDLLRLLARGARTVTVYLTAGEGVAGLRDGHPPRRYSIDRQQGVRAAYAWAAGVRDRWRRSLMTVGRARVEVDTLTDLPRVQLVFAGLPDGGDPRADGGRGALSRLWADPGGPTCVRPFTRPTVCLTHSDVLDALRVLMRTFRPSVLNTLDPDPPPGVADHPDHVAAARFAAAAAPRGVRVVVYRGYPTLPLPPNLTAAEHEAKREAFAVYRRHDYRAGPGRRYDAWLQRMYRGSP</sequence>
<dbReference type="InterPro" id="IPR003737">
    <property type="entry name" value="GlcNAc_PI_deacetylase-related"/>
</dbReference>
<dbReference type="PANTHER" id="PTHR12993">
    <property type="entry name" value="N-ACETYLGLUCOSAMINYL-PHOSPHATIDYLINOSITOL DE-N-ACETYLASE-RELATED"/>
    <property type="match status" value="1"/>
</dbReference>
<dbReference type="SUPFAM" id="SSF102588">
    <property type="entry name" value="LmbE-like"/>
    <property type="match status" value="1"/>
</dbReference>
<dbReference type="InterPro" id="IPR024078">
    <property type="entry name" value="LmbE-like_dom_sf"/>
</dbReference>
<keyword evidence="1" id="KW-0862">Zinc</keyword>
<proteinExistence type="predicted"/>
<dbReference type="Gene3D" id="3.40.50.10320">
    <property type="entry name" value="LmbE-like"/>
    <property type="match status" value="1"/>
</dbReference>
<reference evidence="2 3" key="1">
    <citation type="submission" date="2020-08" db="EMBL/GenBank/DDBJ databases">
        <title>Genomic Encyclopedia of Type Strains, Phase III (KMG-III): the genomes of soil and plant-associated and newly described type strains.</title>
        <authorList>
            <person name="Whitman W."/>
        </authorList>
    </citation>
    <scope>NUCLEOTIDE SEQUENCE [LARGE SCALE GENOMIC DNA]</scope>
    <source>
        <strain evidence="2 3">CECT 8840</strain>
    </source>
</reference>
<dbReference type="RefSeq" id="WP_184714369.1">
    <property type="nucleotide sequence ID" value="NZ_JACHJP010000002.1"/>
</dbReference>
<evidence type="ECO:0000313" key="2">
    <source>
        <dbReference type="EMBL" id="MBB4915750.1"/>
    </source>
</evidence>
<dbReference type="GO" id="GO:0016137">
    <property type="term" value="P:glycoside metabolic process"/>
    <property type="evidence" value="ECO:0007669"/>
    <property type="project" value="UniProtKB-ARBA"/>
</dbReference>
<dbReference type="PANTHER" id="PTHR12993:SF26">
    <property type="entry name" value="1D-MYO-INOSITOL 2-ACETAMIDO-2-DEOXY-ALPHA-D-GLUCOPYRANOSIDE DEACETYLASE"/>
    <property type="match status" value="1"/>
</dbReference>
<dbReference type="AlphaFoldDB" id="A0A7W7VN21"/>
<evidence type="ECO:0000256" key="1">
    <source>
        <dbReference type="ARBA" id="ARBA00022833"/>
    </source>
</evidence>
<evidence type="ECO:0000313" key="3">
    <source>
        <dbReference type="Proteomes" id="UP000552644"/>
    </source>
</evidence>
<dbReference type="GO" id="GO:0016811">
    <property type="term" value="F:hydrolase activity, acting on carbon-nitrogen (but not peptide) bonds, in linear amides"/>
    <property type="evidence" value="ECO:0007669"/>
    <property type="project" value="TreeGrafter"/>
</dbReference>